<dbReference type="PRINTS" id="PR00625">
    <property type="entry name" value="JDOMAIN"/>
</dbReference>
<evidence type="ECO:0000313" key="4">
    <source>
        <dbReference type="EMBL" id="CAB3802403.1"/>
    </source>
</evidence>
<dbReference type="CDD" id="cd06257">
    <property type="entry name" value="DnaJ"/>
    <property type="match status" value="1"/>
</dbReference>
<accession>A0A6J5GKC5</accession>
<feature type="transmembrane region" description="Helical" evidence="2">
    <location>
        <begin position="214"/>
        <end position="233"/>
    </location>
</feature>
<reference evidence="4 5" key="1">
    <citation type="submission" date="2020-04" db="EMBL/GenBank/DDBJ databases">
        <authorList>
            <person name="De Canck E."/>
        </authorList>
    </citation>
    <scope>NUCLEOTIDE SEQUENCE [LARGE SCALE GENOMIC DNA]</scope>
    <source>
        <strain evidence="4 5">LMG 28688</strain>
    </source>
</reference>
<dbReference type="EMBL" id="CADIKL010000037">
    <property type="protein sequence ID" value="CAB3802403.1"/>
    <property type="molecule type" value="Genomic_DNA"/>
</dbReference>
<keyword evidence="5" id="KW-1185">Reference proteome</keyword>
<evidence type="ECO:0000313" key="5">
    <source>
        <dbReference type="Proteomes" id="UP000494119"/>
    </source>
</evidence>
<dbReference type="Pfam" id="PF00226">
    <property type="entry name" value="DnaJ"/>
    <property type="match status" value="1"/>
</dbReference>
<organism evidence="4 5">
    <name type="scientific">Paraburkholderia caffeinitolerans</name>
    <dbReference type="NCBI Taxonomy" id="1723730"/>
    <lineage>
        <taxon>Bacteria</taxon>
        <taxon>Pseudomonadati</taxon>
        <taxon>Pseudomonadota</taxon>
        <taxon>Betaproteobacteria</taxon>
        <taxon>Burkholderiales</taxon>
        <taxon>Burkholderiaceae</taxon>
        <taxon>Paraburkholderia</taxon>
    </lineage>
</organism>
<protein>
    <submittedName>
        <fullName evidence="4">Chaperone protein DnaJ</fullName>
    </submittedName>
</protein>
<dbReference type="Gene3D" id="1.10.287.110">
    <property type="entry name" value="DnaJ domain"/>
    <property type="match status" value="1"/>
</dbReference>
<evidence type="ECO:0000256" key="1">
    <source>
        <dbReference type="SAM" id="MobiDB-lite"/>
    </source>
</evidence>
<dbReference type="GO" id="GO:0044183">
    <property type="term" value="F:protein folding chaperone"/>
    <property type="evidence" value="ECO:0007669"/>
    <property type="project" value="TreeGrafter"/>
</dbReference>
<evidence type="ECO:0000259" key="3">
    <source>
        <dbReference type="PROSITE" id="PS50076"/>
    </source>
</evidence>
<keyword evidence="2" id="KW-0812">Transmembrane</keyword>
<evidence type="ECO:0000256" key="2">
    <source>
        <dbReference type="SAM" id="Phobius"/>
    </source>
</evidence>
<dbReference type="GO" id="GO:0005737">
    <property type="term" value="C:cytoplasm"/>
    <property type="evidence" value="ECO:0007669"/>
    <property type="project" value="TreeGrafter"/>
</dbReference>
<dbReference type="GO" id="GO:0051087">
    <property type="term" value="F:protein-folding chaperone binding"/>
    <property type="evidence" value="ECO:0007669"/>
    <property type="project" value="TreeGrafter"/>
</dbReference>
<dbReference type="PANTHER" id="PTHR43948:SF10">
    <property type="entry name" value="MRJ, ISOFORM E"/>
    <property type="match status" value="1"/>
</dbReference>
<feature type="region of interest" description="Disordered" evidence="1">
    <location>
        <begin position="150"/>
        <end position="193"/>
    </location>
</feature>
<dbReference type="SUPFAM" id="SSF46565">
    <property type="entry name" value="Chaperone J-domain"/>
    <property type="match status" value="1"/>
</dbReference>
<dbReference type="GO" id="GO:0051082">
    <property type="term" value="F:unfolded protein binding"/>
    <property type="evidence" value="ECO:0007669"/>
    <property type="project" value="TreeGrafter"/>
</dbReference>
<gene>
    <name evidence="4" type="primary">dnaJ_2</name>
    <name evidence="4" type="ORF">LMG28688_05561</name>
</gene>
<dbReference type="SMART" id="SM00271">
    <property type="entry name" value="DnaJ"/>
    <property type="match status" value="1"/>
</dbReference>
<dbReference type="RefSeq" id="WP_175197381.1">
    <property type="nucleotide sequence ID" value="NZ_CADIKL010000037.1"/>
</dbReference>
<keyword evidence="2" id="KW-1133">Transmembrane helix</keyword>
<name>A0A6J5GKC5_9BURK</name>
<dbReference type="InterPro" id="IPR001623">
    <property type="entry name" value="DnaJ_domain"/>
</dbReference>
<dbReference type="Proteomes" id="UP000494119">
    <property type="component" value="Unassembled WGS sequence"/>
</dbReference>
<proteinExistence type="predicted"/>
<sequence length="402" mass="45377">MPASDPRNREDYDRLYYRLDLEPGASAADIKHNYRQLAQIFHPDKWRHPSPASLHWASEQFKRIKEAREVLEAYWSVHEEAPASRVAQSDAQVARVREQVRELQLNRERLRGELDSLQSAKLRGLAEFARMQTERERLIGELMRLREEATHERASAAERRKQAQAAGSAKSANGDGGNRGNRGNGNHQGTDLALPERHPVRDFFYSRFDDPARGWLMTLSGLVVMCIVVFVVAHKIVFSVFDAAGSWRWLGETLQGLLIAVGVVLVSGFAWAQRTFYRADRAGREHGMPLPAHETWLRVNAALRGTGRHGAEWHIETVKQLPGDTGFELRAVLRYSTAREGQSGGEARQAVTFLCHARAASAGETRIAWGFGVQAPAWWLLPAARVVRDLRRRIEMDLAARL</sequence>
<dbReference type="PROSITE" id="PS50076">
    <property type="entry name" value="DNAJ_2"/>
    <property type="match status" value="1"/>
</dbReference>
<keyword evidence="2" id="KW-0472">Membrane</keyword>
<dbReference type="PANTHER" id="PTHR43948">
    <property type="entry name" value="DNAJ HOMOLOG SUBFAMILY B"/>
    <property type="match status" value="1"/>
</dbReference>
<feature type="compositionally biased region" description="Basic and acidic residues" evidence="1">
    <location>
        <begin position="150"/>
        <end position="161"/>
    </location>
</feature>
<dbReference type="AlphaFoldDB" id="A0A6J5GKC5"/>
<feature type="compositionally biased region" description="Gly residues" evidence="1">
    <location>
        <begin position="174"/>
        <end position="183"/>
    </location>
</feature>
<feature type="domain" description="J" evidence="3">
    <location>
        <begin position="14"/>
        <end position="76"/>
    </location>
</feature>
<dbReference type="InterPro" id="IPR036869">
    <property type="entry name" value="J_dom_sf"/>
</dbReference>
<feature type="transmembrane region" description="Helical" evidence="2">
    <location>
        <begin position="253"/>
        <end position="272"/>
    </location>
</feature>
<feature type="compositionally biased region" description="Low complexity" evidence="1">
    <location>
        <begin position="163"/>
        <end position="173"/>
    </location>
</feature>